<organism evidence="2 3">
    <name type="scientific">Tetranychus urticae</name>
    <name type="common">Two-spotted spider mite</name>
    <dbReference type="NCBI Taxonomy" id="32264"/>
    <lineage>
        <taxon>Eukaryota</taxon>
        <taxon>Metazoa</taxon>
        <taxon>Ecdysozoa</taxon>
        <taxon>Arthropoda</taxon>
        <taxon>Chelicerata</taxon>
        <taxon>Arachnida</taxon>
        <taxon>Acari</taxon>
        <taxon>Acariformes</taxon>
        <taxon>Trombidiformes</taxon>
        <taxon>Prostigmata</taxon>
        <taxon>Eleutherengona</taxon>
        <taxon>Raphignathae</taxon>
        <taxon>Tetranychoidea</taxon>
        <taxon>Tetranychidae</taxon>
        <taxon>Tetranychus</taxon>
    </lineage>
</organism>
<dbReference type="PANTHER" id="PTHR11807">
    <property type="entry name" value="ATPASES OF THE PP SUPERFAMILY-RELATED"/>
    <property type="match status" value="1"/>
</dbReference>
<reference evidence="2" key="2">
    <citation type="submission" date="2015-06" db="UniProtKB">
        <authorList>
            <consortium name="EnsemblMetazoa"/>
        </authorList>
    </citation>
    <scope>IDENTIFICATION</scope>
</reference>
<reference evidence="3" key="1">
    <citation type="submission" date="2011-08" db="EMBL/GenBank/DDBJ databases">
        <authorList>
            <person name="Rombauts S."/>
        </authorList>
    </citation>
    <scope>NUCLEOTIDE SEQUENCE</scope>
    <source>
        <strain evidence="3">London</strain>
    </source>
</reference>
<evidence type="ECO:0000313" key="3">
    <source>
        <dbReference type="Proteomes" id="UP000015104"/>
    </source>
</evidence>
<dbReference type="EnsemblMetazoa" id="tetur30g00620.1">
    <property type="protein sequence ID" value="tetur30g00620.1"/>
    <property type="gene ID" value="tetur30g00620"/>
</dbReference>
<dbReference type="EMBL" id="CAEY01000864">
    <property type="status" value="NOT_ANNOTATED_CDS"/>
    <property type="molecule type" value="Genomic_DNA"/>
</dbReference>
<keyword evidence="1" id="KW-0808">Transferase</keyword>
<keyword evidence="3" id="KW-1185">Reference proteome</keyword>
<proteinExistence type="predicted"/>
<evidence type="ECO:0000256" key="1">
    <source>
        <dbReference type="ARBA" id="ARBA00022679"/>
    </source>
</evidence>
<protein>
    <submittedName>
        <fullName evidence="2">Uncharacterized protein</fullName>
    </submittedName>
</protein>
<dbReference type="GO" id="GO:0000049">
    <property type="term" value="F:tRNA binding"/>
    <property type="evidence" value="ECO:0007669"/>
    <property type="project" value="TreeGrafter"/>
</dbReference>
<dbReference type="eggNOG" id="KOG2840">
    <property type="taxonomic scope" value="Eukaryota"/>
</dbReference>
<dbReference type="GO" id="GO:0005739">
    <property type="term" value="C:mitochondrion"/>
    <property type="evidence" value="ECO:0007669"/>
    <property type="project" value="TreeGrafter"/>
</dbReference>
<accession>T1L0G7</accession>
<dbReference type="GO" id="GO:0002144">
    <property type="term" value="C:cytosolic tRNA wobble base thiouridylase complex"/>
    <property type="evidence" value="ECO:0007669"/>
    <property type="project" value="TreeGrafter"/>
</dbReference>
<dbReference type="AlphaFoldDB" id="T1L0G7"/>
<sequence length="79" mass="9587">MKFWLNFLKDLTSERHNYGLNFVLLSIDESITERLCLTSNYFMKDLYCWSMDDIVRQIGKKNNCTFYGVFRRQALDRFL</sequence>
<dbReference type="PANTHER" id="PTHR11807:SF12">
    <property type="entry name" value="CYTOPLASMIC TRNA 2-THIOLATION PROTEIN 1"/>
    <property type="match status" value="1"/>
</dbReference>
<dbReference type="STRING" id="32264.T1L0G7"/>
<dbReference type="GO" id="GO:0002143">
    <property type="term" value="P:tRNA wobble position uridine thiolation"/>
    <property type="evidence" value="ECO:0007669"/>
    <property type="project" value="TreeGrafter"/>
</dbReference>
<dbReference type="GO" id="GO:0016740">
    <property type="term" value="F:transferase activity"/>
    <property type="evidence" value="ECO:0007669"/>
    <property type="project" value="UniProtKB-KW"/>
</dbReference>
<name>T1L0G7_TETUR</name>
<evidence type="ECO:0000313" key="2">
    <source>
        <dbReference type="EnsemblMetazoa" id="tetur30g00620.1"/>
    </source>
</evidence>
<dbReference type="Proteomes" id="UP000015104">
    <property type="component" value="Unassembled WGS sequence"/>
</dbReference>
<dbReference type="HOGENOM" id="CLU_2609151_0_0_1"/>